<dbReference type="OrthoDB" id="3027639at2759"/>
<feature type="non-terminal residue" evidence="1">
    <location>
        <position position="1"/>
    </location>
</feature>
<name>A0A067Q4N8_9AGAM</name>
<protein>
    <submittedName>
        <fullName evidence="1">Uncharacterized protein</fullName>
    </submittedName>
</protein>
<gene>
    <name evidence="1" type="ORF">JAAARDRAFT_97076</name>
</gene>
<sequence>IGTYVGVRLDAAATVAPLQDPIVDLQARSLSPKIYVGLITSVYPWYDVESPLLQVEIMLVGQGLPTYREGAVVDASMCTPIFPATEHPLSRQPVRPSKPFPWPNCYQHSFMNKMARVSRIHHSDDSDIRIAKREV</sequence>
<dbReference type="STRING" id="933084.A0A067Q4N8"/>
<dbReference type="Proteomes" id="UP000027265">
    <property type="component" value="Unassembled WGS sequence"/>
</dbReference>
<proteinExistence type="predicted"/>
<accession>A0A067Q4N8</accession>
<dbReference type="AlphaFoldDB" id="A0A067Q4N8"/>
<feature type="non-terminal residue" evidence="1">
    <location>
        <position position="135"/>
    </location>
</feature>
<evidence type="ECO:0000313" key="1">
    <source>
        <dbReference type="EMBL" id="KDQ62023.1"/>
    </source>
</evidence>
<dbReference type="InParanoid" id="A0A067Q4N8"/>
<dbReference type="EMBL" id="KL197712">
    <property type="protein sequence ID" value="KDQ62023.1"/>
    <property type="molecule type" value="Genomic_DNA"/>
</dbReference>
<reference evidence="2" key="1">
    <citation type="journal article" date="2014" name="Proc. Natl. Acad. Sci. U.S.A.">
        <title>Extensive sampling of basidiomycete genomes demonstrates inadequacy of the white-rot/brown-rot paradigm for wood decay fungi.</title>
        <authorList>
            <person name="Riley R."/>
            <person name="Salamov A.A."/>
            <person name="Brown D.W."/>
            <person name="Nagy L.G."/>
            <person name="Floudas D."/>
            <person name="Held B.W."/>
            <person name="Levasseur A."/>
            <person name="Lombard V."/>
            <person name="Morin E."/>
            <person name="Otillar R."/>
            <person name="Lindquist E.A."/>
            <person name="Sun H."/>
            <person name="LaButti K.M."/>
            <person name="Schmutz J."/>
            <person name="Jabbour D."/>
            <person name="Luo H."/>
            <person name="Baker S.E."/>
            <person name="Pisabarro A.G."/>
            <person name="Walton J.D."/>
            <person name="Blanchette R.A."/>
            <person name="Henrissat B."/>
            <person name="Martin F."/>
            <person name="Cullen D."/>
            <person name="Hibbett D.S."/>
            <person name="Grigoriev I.V."/>
        </authorList>
    </citation>
    <scope>NUCLEOTIDE SEQUENCE [LARGE SCALE GENOMIC DNA]</scope>
    <source>
        <strain evidence="2">MUCL 33604</strain>
    </source>
</reference>
<dbReference type="HOGENOM" id="CLU_107424_0_0_1"/>
<keyword evidence="2" id="KW-1185">Reference proteome</keyword>
<organism evidence="1 2">
    <name type="scientific">Jaapia argillacea MUCL 33604</name>
    <dbReference type="NCBI Taxonomy" id="933084"/>
    <lineage>
        <taxon>Eukaryota</taxon>
        <taxon>Fungi</taxon>
        <taxon>Dikarya</taxon>
        <taxon>Basidiomycota</taxon>
        <taxon>Agaricomycotina</taxon>
        <taxon>Agaricomycetes</taxon>
        <taxon>Agaricomycetidae</taxon>
        <taxon>Jaapiales</taxon>
        <taxon>Jaapiaceae</taxon>
        <taxon>Jaapia</taxon>
    </lineage>
</organism>
<evidence type="ECO:0000313" key="2">
    <source>
        <dbReference type="Proteomes" id="UP000027265"/>
    </source>
</evidence>